<feature type="compositionally biased region" description="Basic and acidic residues" evidence="1">
    <location>
        <begin position="197"/>
        <end position="206"/>
    </location>
</feature>
<reference evidence="2 3" key="1">
    <citation type="submission" date="2021-11" db="EMBL/GenBank/DDBJ databases">
        <title>Black yeast isolated from Biological Soil Crust.</title>
        <authorList>
            <person name="Kurbessoian T."/>
        </authorList>
    </citation>
    <scope>NUCLEOTIDE SEQUENCE [LARGE SCALE GENOMIC DNA]</scope>
    <source>
        <strain evidence="2 3">CCFEE 5522</strain>
    </source>
</reference>
<dbReference type="GO" id="GO:0010972">
    <property type="term" value="P:negative regulation of G2/M transition of mitotic cell cycle"/>
    <property type="evidence" value="ECO:0007669"/>
    <property type="project" value="TreeGrafter"/>
</dbReference>
<dbReference type="GO" id="GO:0032153">
    <property type="term" value="C:cell division site"/>
    <property type="evidence" value="ECO:0007669"/>
    <property type="project" value="TreeGrafter"/>
</dbReference>
<proteinExistence type="predicted"/>
<dbReference type="InterPro" id="IPR011990">
    <property type="entry name" value="TPR-like_helical_dom_sf"/>
</dbReference>
<feature type="region of interest" description="Disordered" evidence="1">
    <location>
        <begin position="39"/>
        <end position="219"/>
    </location>
</feature>
<protein>
    <recommendedName>
        <fullName evidence="4">HCP-like protein</fullName>
    </recommendedName>
</protein>
<evidence type="ECO:0000256" key="1">
    <source>
        <dbReference type="SAM" id="MobiDB-lite"/>
    </source>
</evidence>
<name>A0AAV9J777_9PEZI</name>
<dbReference type="SUPFAM" id="SSF81901">
    <property type="entry name" value="HCP-like"/>
    <property type="match status" value="1"/>
</dbReference>
<gene>
    <name evidence="2" type="ORF">LTR36_008896</name>
</gene>
<dbReference type="Gene3D" id="1.25.40.10">
    <property type="entry name" value="Tetratricopeptide repeat domain"/>
    <property type="match status" value="1"/>
</dbReference>
<evidence type="ECO:0000313" key="3">
    <source>
        <dbReference type="Proteomes" id="UP001324427"/>
    </source>
</evidence>
<dbReference type="PANTHER" id="PTHR43628:SF1">
    <property type="entry name" value="CHITIN SYNTHASE REGULATORY FACTOR 2-RELATED"/>
    <property type="match status" value="1"/>
</dbReference>
<sequence>MNGLKALLHKKEKIAQGGHDELSAQQVKHLDVPTFLRTTTLSEETIEPPSFPGDDDEVEGDDGKGKSKVRKPEEHKKENKRHHLGFRKSSNAALTRDSTAVAPEPQEKSSQQLPVRPKAERKLSERLHLHRDRPRSASGESSTHLPEDLPEAPVTVALPASSGDGTAEEVKEEQERREAQWEKRATILAQGNPLLEEQQKQQEKSRSHSRSPSIVDEAGDENILEAIRLHESGDLERSTAMFGRLSDPKGANNALSQVLYGLALRHGWGVTPEPEKAIHYLSLAASNSASIEEQALSSGMKKGGAAKGELVLAIFELANCFRQGWGVKKDALAARQYYETAANLGDTDAMEEAAWCYMEGFGGGKDKFKAAQYLRLAEDKGRKQVGNSWIYKDKYTPK</sequence>
<dbReference type="Pfam" id="PF08238">
    <property type="entry name" value="Sel1"/>
    <property type="match status" value="3"/>
</dbReference>
<dbReference type="SMART" id="SM00671">
    <property type="entry name" value="SEL1"/>
    <property type="match status" value="3"/>
</dbReference>
<dbReference type="AlphaFoldDB" id="A0AAV9J777"/>
<comment type="caution">
    <text evidence="2">The sequence shown here is derived from an EMBL/GenBank/DDBJ whole genome shotgun (WGS) entry which is preliminary data.</text>
</comment>
<feature type="compositionally biased region" description="Basic and acidic residues" evidence="1">
    <location>
        <begin position="117"/>
        <end position="127"/>
    </location>
</feature>
<keyword evidence="3" id="KW-1185">Reference proteome</keyword>
<evidence type="ECO:0008006" key="4">
    <source>
        <dbReference type="Google" id="ProtNLM"/>
    </source>
</evidence>
<dbReference type="Proteomes" id="UP001324427">
    <property type="component" value="Unassembled WGS sequence"/>
</dbReference>
<feature type="compositionally biased region" description="Polar residues" evidence="1">
    <location>
        <begin position="88"/>
        <end position="98"/>
    </location>
</feature>
<dbReference type="EMBL" id="JAVFHQ010000061">
    <property type="protein sequence ID" value="KAK4540819.1"/>
    <property type="molecule type" value="Genomic_DNA"/>
</dbReference>
<evidence type="ECO:0000313" key="2">
    <source>
        <dbReference type="EMBL" id="KAK4540819.1"/>
    </source>
</evidence>
<accession>A0AAV9J777</accession>
<feature type="compositionally biased region" description="Basic and acidic residues" evidence="1">
    <location>
        <begin position="173"/>
        <end position="185"/>
    </location>
</feature>
<organism evidence="2 3">
    <name type="scientific">Oleoguttula mirabilis</name>
    <dbReference type="NCBI Taxonomy" id="1507867"/>
    <lineage>
        <taxon>Eukaryota</taxon>
        <taxon>Fungi</taxon>
        <taxon>Dikarya</taxon>
        <taxon>Ascomycota</taxon>
        <taxon>Pezizomycotina</taxon>
        <taxon>Dothideomycetes</taxon>
        <taxon>Dothideomycetidae</taxon>
        <taxon>Mycosphaerellales</taxon>
        <taxon>Teratosphaeriaceae</taxon>
        <taxon>Oleoguttula</taxon>
    </lineage>
</organism>
<dbReference type="InterPro" id="IPR006597">
    <property type="entry name" value="Sel1-like"/>
</dbReference>
<dbReference type="PANTHER" id="PTHR43628">
    <property type="entry name" value="ACTIVATOR OF C KINASE PROTEIN 1-RELATED"/>
    <property type="match status" value="1"/>
</dbReference>
<feature type="compositionally biased region" description="Basic and acidic residues" evidence="1">
    <location>
        <begin position="61"/>
        <end position="77"/>
    </location>
</feature>
<dbReference type="InterPro" id="IPR052945">
    <property type="entry name" value="Mitotic_Regulator"/>
</dbReference>